<keyword evidence="1" id="KW-0472">Membrane</keyword>
<dbReference type="InterPro" id="IPR008620">
    <property type="entry name" value="FixH"/>
</dbReference>
<gene>
    <name evidence="2" type="ORF">BJN45_03975</name>
</gene>
<evidence type="ECO:0008006" key="4">
    <source>
        <dbReference type="Google" id="ProtNLM"/>
    </source>
</evidence>
<proteinExistence type="predicted"/>
<keyword evidence="3" id="KW-1185">Reference proteome</keyword>
<feature type="transmembrane region" description="Helical" evidence="1">
    <location>
        <begin position="21"/>
        <end position="42"/>
    </location>
</feature>
<comment type="caution">
    <text evidence="2">The sequence shown here is derived from an EMBL/GenBank/DDBJ whole genome shotgun (WGS) entry which is preliminary data.</text>
</comment>
<dbReference type="AlphaFoldDB" id="A0A1R1IDV2"/>
<name>A0A1R1IDV2_9RHOO</name>
<evidence type="ECO:0000313" key="3">
    <source>
        <dbReference type="Proteomes" id="UP000187526"/>
    </source>
</evidence>
<dbReference type="Proteomes" id="UP000187526">
    <property type="component" value="Unassembled WGS sequence"/>
</dbReference>
<dbReference type="OrthoDB" id="5295180at2"/>
<dbReference type="Pfam" id="PF05751">
    <property type="entry name" value="FixH"/>
    <property type="match status" value="1"/>
</dbReference>
<dbReference type="STRING" id="418702.BJN45_03975"/>
<dbReference type="EMBL" id="MTHD01000001">
    <property type="protein sequence ID" value="OMG56772.1"/>
    <property type="molecule type" value="Genomic_DNA"/>
</dbReference>
<evidence type="ECO:0000313" key="2">
    <source>
        <dbReference type="EMBL" id="OMG56772.1"/>
    </source>
</evidence>
<protein>
    <recommendedName>
        <fullName evidence="4">Nitrogen fixation protein FixH</fullName>
    </recommendedName>
</protein>
<keyword evidence="1" id="KW-1133">Transmembrane helix</keyword>
<evidence type="ECO:0000256" key="1">
    <source>
        <dbReference type="SAM" id="Phobius"/>
    </source>
</evidence>
<reference evidence="2 3" key="1">
    <citation type="submission" date="2016-10" db="EMBL/GenBank/DDBJ databases">
        <title>Alkaliphiles isolated from bioreactors.</title>
        <authorList>
            <person name="Salah Z."/>
            <person name="Rout S.P."/>
            <person name="Humphreys P.N."/>
        </authorList>
    </citation>
    <scope>NUCLEOTIDE SEQUENCE [LARGE SCALE GENOMIC DNA]</scope>
    <source>
        <strain evidence="2 3">ZS02</strain>
    </source>
</reference>
<accession>A0A1R1IDV2</accession>
<sequence>MNASMTLKTGSKPWYKEPWPWILMAGPGLVIVAGIITTWIAVVSADGLVSDDYYKQGLTVNQRLQRDHQATQLGLHADVMRAGLNLRLLITAKDSAVLPDAITLRLAHPTIDGRDQLVEMKSEGAGFYGGVLSANVDGRWHVTLEDPAGQWRLQGVWHADLEEPFRLDAKAD</sequence>
<organism evidence="2 3">
    <name type="scientific">Azonexus hydrophilus</name>
    <dbReference type="NCBI Taxonomy" id="418702"/>
    <lineage>
        <taxon>Bacteria</taxon>
        <taxon>Pseudomonadati</taxon>
        <taxon>Pseudomonadota</taxon>
        <taxon>Betaproteobacteria</taxon>
        <taxon>Rhodocyclales</taxon>
        <taxon>Azonexaceae</taxon>
        <taxon>Azonexus</taxon>
    </lineage>
</organism>
<keyword evidence="1" id="KW-0812">Transmembrane</keyword>